<dbReference type="Proteomes" id="UP000765802">
    <property type="component" value="Unassembled WGS sequence"/>
</dbReference>
<gene>
    <name evidence="1" type="ORF">BC349_03980</name>
</gene>
<evidence type="ECO:0000313" key="2">
    <source>
        <dbReference type="Proteomes" id="UP000765802"/>
    </source>
</evidence>
<name>A0ABR7M533_9BACT</name>
<organism evidence="1 2">
    <name type="scientific">Flavihumibacter stibioxidans</name>
    <dbReference type="NCBI Taxonomy" id="1834163"/>
    <lineage>
        <taxon>Bacteria</taxon>
        <taxon>Pseudomonadati</taxon>
        <taxon>Bacteroidota</taxon>
        <taxon>Chitinophagia</taxon>
        <taxon>Chitinophagales</taxon>
        <taxon>Chitinophagaceae</taxon>
        <taxon>Flavihumibacter</taxon>
    </lineage>
</organism>
<evidence type="ECO:0000313" key="1">
    <source>
        <dbReference type="EMBL" id="MBC6490114.1"/>
    </source>
</evidence>
<dbReference type="EMBL" id="MBUA01000001">
    <property type="protein sequence ID" value="MBC6490114.1"/>
    <property type="molecule type" value="Genomic_DNA"/>
</dbReference>
<reference evidence="1 2" key="1">
    <citation type="submission" date="2016-07" db="EMBL/GenBank/DDBJ databases">
        <title>Genome analysis of Flavihumibacter stibioxidans YS-17.</title>
        <authorList>
            <person name="Shi K."/>
            <person name="Han Y."/>
            <person name="Wang G."/>
        </authorList>
    </citation>
    <scope>NUCLEOTIDE SEQUENCE [LARGE SCALE GENOMIC DNA]</scope>
    <source>
        <strain evidence="1 2">YS-17</strain>
    </source>
</reference>
<dbReference type="InterPro" id="IPR036567">
    <property type="entry name" value="RHF-like"/>
</dbReference>
<sequence length="109" mass="12763">MTIEINCPHLKIEESFLKSMEKELLELSHLNKDISRAEVFFREDESQPADNKICEIRLTVFSDNLYARRVSENFYLSAREVMDELKTRVLRQVELGKEPPEETTSTVDV</sequence>
<dbReference type="SUPFAM" id="SSF69754">
    <property type="entry name" value="Ribosome binding protein Y (YfiA homologue)"/>
    <property type="match status" value="1"/>
</dbReference>
<dbReference type="Gene3D" id="3.30.160.100">
    <property type="entry name" value="Ribosome hibernation promotion factor-like"/>
    <property type="match status" value="1"/>
</dbReference>
<evidence type="ECO:0008006" key="3">
    <source>
        <dbReference type="Google" id="ProtNLM"/>
    </source>
</evidence>
<proteinExistence type="predicted"/>
<accession>A0ABR7M533</accession>
<dbReference type="InterPro" id="IPR003489">
    <property type="entry name" value="RHF/RaiA"/>
</dbReference>
<protein>
    <recommendedName>
        <fullName evidence="3">Sigma-54 modulation protein</fullName>
    </recommendedName>
</protein>
<keyword evidence="2" id="KW-1185">Reference proteome</keyword>
<dbReference type="Pfam" id="PF02482">
    <property type="entry name" value="Ribosomal_S30AE"/>
    <property type="match status" value="1"/>
</dbReference>
<comment type="caution">
    <text evidence="1">The sequence shown here is derived from an EMBL/GenBank/DDBJ whole genome shotgun (WGS) entry which is preliminary data.</text>
</comment>
<dbReference type="RefSeq" id="WP_187255439.1">
    <property type="nucleotide sequence ID" value="NZ_JBHULF010000006.1"/>
</dbReference>